<dbReference type="InterPro" id="IPR027974">
    <property type="entry name" value="DUF4470"/>
</dbReference>
<sequence>MCLQYCGPICQKSHWSHHKIECKSALGKETWQPAWVLEKRTPAFIGTGIGETFGATKYLWGNVPAFDVLELGSNEGEEYEGDLRILLQSGGSFETEISLPIASGDLRNLIKTIARLPSSYNHLLEVTLNDRDFEIVARNLILLLVALVVGNSHEAVDCIIHLWYSTLVRESDIRILQDRIQPLIEEVCEKTKNKSPGTLLGKTWTFAHCSLRVVIEQSSWNRLLQIFNKPSGLTAEQALKIRATNTLAFSRRDYRDRYMSCLSPIERVSFHKFRQDGLLLPFGFPRLDFRAPNPCVSGTSKFSKVILTRNRTFFQTADTWPMKYSANSLDGWSLKEVLNTTSGGNC</sequence>
<dbReference type="PhylomeDB" id="B8MPB7"/>
<accession>B8MPB7</accession>
<feature type="domain" description="DUF4470" evidence="1">
    <location>
        <begin position="59"/>
        <end position="168"/>
    </location>
</feature>
<dbReference type="InParanoid" id="B8MPB7"/>
<gene>
    <name evidence="2" type="ORF">TSTA_105670</name>
</gene>
<dbReference type="Pfam" id="PF14737">
    <property type="entry name" value="DUF4470"/>
    <property type="match status" value="1"/>
</dbReference>
<dbReference type="eggNOG" id="ENOG502S2D3">
    <property type="taxonomic scope" value="Eukaryota"/>
</dbReference>
<keyword evidence="3" id="KW-1185">Reference proteome</keyword>
<dbReference type="RefSeq" id="XP_002486594.1">
    <property type="nucleotide sequence ID" value="XM_002486549.1"/>
</dbReference>
<reference evidence="3" key="1">
    <citation type="journal article" date="2015" name="Genome Announc.">
        <title>Genome sequence of the AIDS-associated pathogen Penicillium marneffei (ATCC18224) and its near taxonomic relative Talaromyces stipitatus (ATCC10500).</title>
        <authorList>
            <person name="Nierman W.C."/>
            <person name="Fedorova-Abrams N.D."/>
            <person name="Andrianopoulos A."/>
        </authorList>
    </citation>
    <scope>NUCLEOTIDE SEQUENCE [LARGE SCALE GENOMIC DNA]</scope>
    <source>
        <strain evidence="3">ATCC 10500 / CBS 375.48 / QM 6759 / NRRL 1006</strain>
    </source>
</reference>
<dbReference type="AlphaFoldDB" id="B8MPB7"/>
<evidence type="ECO:0000313" key="3">
    <source>
        <dbReference type="Proteomes" id="UP000001745"/>
    </source>
</evidence>
<organism evidence="2 3">
    <name type="scientific">Talaromyces stipitatus (strain ATCC 10500 / CBS 375.48 / QM 6759 / NRRL 1006)</name>
    <name type="common">Penicillium stipitatum</name>
    <dbReference type="NCBI Taxonomy" id="441959"/>
    <lineage>
        <taxon>Eukaryota</taxon>
        <taxon>Fungi</taxon>
        <taxon>Dikarya</taxon>
        <taxon>Ascomycota</taxon>
        <taxon>Pezizomycotina</taxon>
        <taxon>Eurotiomycetes</taxon>
        <taxon>Eurotiomycetidae</taxon>
        <taxon>Eurotiales</taxon>
        <taxon>Trichocomaceae</taxon>
        <taxon>Talaromyces</taxon>
        <taxon>Talaromyces sect. Talaromyces</taxon>
    </lineage>
</organism>
<evidence type="ECO:0000259" key="1">
    <source>
        <dbReference type="Pfam" id="PF14737"/>
    </source>
</evidence>
<dbReference type="VEuPathDB" id="FungiDB:TSTA_105670"/>
<proteinExistence type="predicted"/>
<protein>
    <recommendedName>
        <fullName evidence="1">DUF4470 domain-containing protein</fullName>
    </recommendedName>
</protein>
<evidence type="ECO:0000313" key="2">
    <source>
        <dbReference type="EMBL" id="EED14356.1"/>
    </source>
</evidence>
<dbReference type="HOGENOM" id="CLU_051862_0_0_1"/>
<dbReference type="Proteomes" id="UP000001745">
    <property type="component" value="Unassembled WGS sequence"/>
</dbReference>
<name>B8MPB7_TALSN</name>
<dbReference type="EMBL" id="EQ962658">
    <property type="protein sequence ID" value="EED14356.1"/>
    <property type="molecule type" value="Genomic_DNA"/>
</dbReference>
<dbReference type="GeneID" id="8100426"/>
<dbReference type="OrthoDB" id="5282002at2759"/>
<dbReference type="OMA" id="LLEDWEY"/>